<evidence type="ECO:0000313" key="4">
    <source>
        <dbReference type="Proteomes" id="UP001236663"/>
    </source>
</evidence>
<keyword evidence="3" id="KW-0489">Methyltransferase</keyword>
<evidence type="ECO:0000313" key="3">
    <source>
        <dbReference type="EMBL" id="MDN3687152.1"/>
    </source>
</evidence>
<keyword evidence="4" id="KW-1185">Reference proteome</keyword>
<dbReference type="InterPro" id="IPR013216">
    <property type="entry name" value="Methyltransf_11"/>
</dbReference>
<organism evidence="3 4">
    <name type="scientific">Cyclobacterium jeungdonense</name>
    <dbReference type="NCBI Taxonomy" id="708087"/>
    <lineage>
        <taxon>Bacteria</taxon>
        <taxon>Pseudomonadati</taxon>
        <taxon>Bacteroidota</taxon>
        <taxon>Cytophagia</taxon>
        <taxon>Cytophagales</taxon>
        <taxon>Cyclobacteriaceae</taxon>
        <taxon>Cyclobacterium</taxon>
    </lineage>
</organism>
<feature type="transmembrane region" description="Helical" evidence="1">
    <location>
        <begin position="149"/>
        <end position="167"/>
    </location>
</feature>
<dbReference type="RefSeq" id="WP_163384044.1">
    <property type="nucleotide sequence ID" value="NZ_JAUFQS010000004.1"/>
</dbReference>
<comment type="caution">
    <text evidence="3">The sequence shown here is derived from an EMBL/GenBank/DDBJ whole genome shotgun (WGS) entry which is preliminary data.</text>
</comment>
<dbReference type="SUPFAM" id="SSF53335">
    <property type="entry name" value="S-adenosyl-L-methionine-dependent methyltransferases"/>
    <property type="match status" value="1"/>
</dbReference>
<protein>
    <submittedName>
        <fullName evidence="3">Class I SAM-dependent methyltransferase</fullName>
        <ecNumber evidence="3">2.1.-.-</ecNumber>
    </submittedName>
</protein>
<dbReference type="InterPro" id="IPR029063">
    <property type="entry name" value="SAM-dependent_MTases_sf"/>
</dbReference>
<gene>
    <name evidence="3" type="ORF">QWZ15_04875</name>
</gene>
<accession>A0ABT8C460</accession>
<keyword evidence="1" id="KW-0472">Membrane</keyword>
<sequence length="226" mass="26682">MKQKIKTLFAPSDEPRSIGGRFRQRRFKFFEQCFTETFGDQEKIKILDVGGTESFWANHAFIQPDRISITLLNLEKETTQLPHVQSMAGTATDLSQFEDQSFDLVFSNSVIEHLFTYTNQVKMAHEIRRVGKNYFVQTPNKFFFLEPHYALPFFQFFPSSLAFFILTRTKFSRMQKWDPDFAKGYLNEIRLLSLSEMKNLFPESDIYYEKILGLNKSFVFHTLEKK</sequence>
<proteinExistence type="predicted"/>
<dbReference type="GO" id="GO:0032259">
    <property type="term" value="P:methylation"/>
    <property type="evidence" value="ECO:0007669"/>
    <property type="project" value="UniProtKB-KW"/>
</dbReference>
<dbReference type="EMBL" id="JAUFQS010000004">
    <property type="protein sequence ID" value="MDN3687152.1"/>
    <property type="molecule type" value="Genomic_DNA"/>
</dbReference>
<keyword evidence="3" id="KW-0808">Transferase</keyword>
<dbReference type="Proteomes" id="UP001236663">
    <property type="component" value="Unassembled WGS sequence"/>
</dbReference>
<dbReference type="GO" id="GO:0008168">
    <property type="term" value="F:methyltransferase activity"/>
    <property type="evidence" value="ECO:0007669"/>
    <property type="project" value="UniProtKB-KW"/>
</dbReference>
<name>A0ABT8C460_9BACT</name>
<evidence type="ECO:0000256" key="1">
    <source>
        <dbReference type="SAM" id="Phobius"/>
    </source>
</evidence>
<keyword evidence="1" id="KW-0812">Transmembrane</keyword>
<dbReference type="CDD" id="cd02440">
    <property type="entry name" value="AdoMet_MTases"/>
    <property type="match status" value="1"/>
</dbReference>
<dbReference type="Gene3D" id="3.40.50.150">
    <property type="entry name" value="Vaccinia Virus protein VP39"/>
    <property type="match status" value="1"/>
</dbReference>
<dbReference type="Pfam" id="PF08241">
    <property type="entry name" value="Methyltransf_11"/>
    <property type="match status" value="1"/>
</dbReference>
<feature type="domain" description="Methyltransferase type 11" evidence="2">
    <location>
        <begin position="75"/>
        <end position="132"/>
    </location>
</feature>
<reference evidence="4" key="1">
    <citation type="journal article" date="2019" name="Int. J. Syst. Evol. Microbiol.">
        <title>The Global Catalogue of Microorganisms (GCM) 10K type strain sequencing project: providing services to taxonomists for standard genome sequencing and annotation.</title>
        <authorList>
            <consortium name="The Broad Institute Genomics Platform"/>
            <consortium name="The Broad Institute Genome Sequencing Center for Infectious Disease"/>
            <person name="Wu L."/>
            <person name="Ma J."/>
        </authorList>
    </citation>
    <scope>NUCLEOTIDE SEQUENCE [LARGE SCALE GENOMIC DNA]</scope>
    <source>
        <strain evidence="4">CECT 7706</strain>
    </source>
</reference>
<evidence type="ECO:0000259" key="2">
    <source>
        <dbReference type="Pfam" id="PF08241"/>
    </source>
</evidence>
<dbReference type="EC" id="2.1.-.-" evidence="3"/>
<keyword evidence="1" id="KW-1133">Transmembrane helix</keyword>